<evidence type="ECO:0000313" key="3">
    <source>
        <dbReference type="EMBL" id="MFD0689459.1"/>
    </source>
</evidence>
<keyword evidence="4" id="KW-1185">Reference proteome</keyword>
<comment type="caution">
    <text evidence="3">The sequence shown here is derived from an EMBL/GenBank/DDBJ whole genome shotgun (WGS) entry which is preliminary data.</text>
</comment>
<dbReference type="InterPro" id="IPR002937">
    <property type="entry name" value="Amino_oxidase"/>
</dbReference>
<dbReference type="SUPFAM" id="SSF51905">
    <property type="entry name" value="FAD/NAD(P)-binding domain"/>
    <property type="match status" value="1"/>
</dbReference>
<dbReference type="Gene3D" id="3.50.50.60">
    <property type="entry name" value="FAD/NAD(P)-binding domain"/>
    <property type="match status" value="1"/>
</dbReference>
<feature type="region of interest" description="Disordered" evidence="1">
    <location>
        <begin position="1"/>
        <end position="29"/>
    </location>
</feature>
<evidence type="ECO:0000256" key="1">
    <source>
        <dbReference type="SAM" id="MobiDB-lite"/>
    </source>
</evidence>
<dbReference type="Proteomes" id="UP001597063">
    <property type="component" value="Unassembled WGS sequence"/>
</dbReference>
<dbReference type="Pfam" id="PF01593">
    <property type="entry name" value="Amino_oxidase"/>
    <property type="match status" value="1"/>
</dbReference>
<dbReference type="InterPro" id="IPR006311">
    <property type="entry name" value="TAT_signal"/>
</dbReference>
<dbReference type="InterPro" id="IPR036188">
    <property type="entry name" value="FAD/NAD-bd_sf"/>
</dbReference>
<organism evidence="3 4">
    <name type="scientific">Actinomadura fibrosa</name>
    <dbReference type="NCBI Taxonomy" id="111802"/>
    <lineage>
        <taxon>Bacteria</taxon>
        <taxon>Bacillati</taxon>
        <taxon>Actinomycetota</taxon>
        <taxon>Actinomycetes</taxon>
        <taxon>Streptosporangiales</taxon>
        <taxon>Thermomonosporaceae</taxon>
        <taxon>Actinomadura</taxon>
    </lineage>
</organism>
<dbReference type="InterPro" id="IPR050464">
    <property type="entry name" value="Zeta_carotene_desat/Oxidored"/>
</dbReference>
<dbReference type="PANTHER" id="PTHR42923:SF46">
    <property type="entry name" value="AMINE OXIDASE"/>
    <property type="match status" value="1"/>
</dbReference>
<name>A0ABW2XTM4_9ACTN</name>
<evidence type="ECO:0000313" key="4">
    <source>
        <dbReference type="Proteomes" id="UP001597063"/>
    </source>
</evidence>
<dbReference type="EMBL" id="JBHTGP010000017">
    <property type="protein sequence ID" value="MFD0689459.1"/>
    <property type="molecule type" value="Genomic_DNA"/>
</dbReference>
<gene>
    <name evidence="3" type="ORF">ACFQZM_33580</name>
</gene>
<dbReference type="RefSeq" id="WP_378324720.1">
    <property type="nucleotide sequence ID" value="NZ_JBHTGP010000017.1"/>
</dbReference>
<proteinExistence type="predicted"/>
<dbReference type="PANTHER" id="PTHR42923">
    <property type="entry name" value="PROTOPORPHYRINOGEN OXIDASE"/>
    <property type="match status" value="1"/>
</dbReference>
<evidence type="ECO:0000259" key="2">
    <source>
        <dbReference type="Pfam" id="PF01593"/>
    </source>
</evidence>
<sequence>MTTSQRHYADARPAAPPSEAGPGGANGISRRRILSGTAAAGAATLLPGTGLLPGTARAAGGRAAGRAAPTVAVLGGGMSGLAAAHELAERGFAVTVFERKALGGKARSFPVEGTGTGGRQDLPAEHGFRFFPGFYRNVPDTMRRIPVAGNAAGVRDNLIDLASTRISRNGGRSDIIVPQIFAPGGGGLDLDVLRETLTGLVEQVAALPAAELALFVNRFIVYLTSSDERRLGQWEHLPWWEYVRAEGRSGDYKAIVARFLTRGLVAVKEKVASTRTVGAMGEAFLLSGLGLGTDGGLARMLNAPTNEAWIDPWVRYLRGRGVRFEVGQTVEALETSGGRVGSVRVVDAAGIRRSAAADWFVCAMPVERALALLSADVLALDPALEKLKDLHTEWMNGLQFYLRRSPRGIDQEVNFMDSPWQITAVLQSRLWKREFPRDYGDGHVADCLSLDVSDWDTPGILYGKPAKKCTRAEVAKECWAQMKDHLEDTGTSVLPDDLLHSWFLDPAVQWDASSGANVNDEPLMVNTVGSWANRPEARTRIPNLFMAGDYVRTNVDLATMEGANESGRAAANALLDAVGSPAERVPMWRLYQPPELNGLKELDAQRYRAGRPNLFDTV</sequence>
<dbReference type="PROSITE" id="PS51318">
    <property type="entry name" value="TAT"/>
    <property type="match status" value="1"/>
</dbReference>
<reference evidence="4" key="1">
    <citation type="journal article" date="2019" name="Int. J. Syst. Evol. Microbiol.">
        <title>The Global Catalogue of Microorganisms (GCM) 10K type strain sequencing project: providing services to taxonomists for standard genome sequencing and annotation.</title>
        <authorList>
            <consortium name="The Broad Institute Genomics Platform"/>
            <consortium name="The Broad Institute Genome Sequencing Center for Infectious Disease"/>
            <person name="Wu L."/>
            <person name="Ma J."/>
        </authorList>
    </citation>
    <scope>NUCLEOTIDE SEQUENCE [LARGE SCALE GENOMIC DNA]</scope>
    <source>
        <strain evidence="4">JCM 9371</strain>
    </source>
</reference>
<feature type="domain" description="Amine oxidase" evidence="2">
    <location>
        <begin position="78"/>
        <end position="575"/>
    </location>
</feature>
<protein>
    <submittedName>
        <fullName evidence="3">FAD-dependent oxidoreductase</fullName>
    </submittedName>
</protein>
<accession>A0ABW2XTM4</accession>